<dbReference type="PANTHER" id="PTHR13847">
    <property type="entry name" value="SARCOSINE DEHYDROGENASE-RELATED"/>
    <property type="match status" value="1"/>
</dbReference>
<sequence>MSSTTTTTTSTSAGTVILGAGIIGVSTAYYLSLSSSQPSSPSPPSEIHLVDPSPSLFWSASGFAGGFLARNWFAAEVSSLGALSFAEHARLASAHDGRRNWSYAPSTSLGYSAAAVDKGVKKRGDDWLRSGTSRAEAALGDNKEKVPVVSVEDLKEKTPAWLRRREGDDVEIIGGEGDTAQLEPERLCRFLLGEAEGKGVKVSKGTEAVEVLRDGEGVIRGVQLKDVMTGEEREVKCSRIIITAGCWSGQVWEKLFGATSETVKRLPVTSLAGHSLVVKSPRWAGAVDGEGCHAVYTSHAAFSPEIFSRVDGQIYFAGLNSAAVPLPSVAEGSTVQTGSIDLVKQAARELLGSGDDGEDDLEVVREGLCFRPVTPWGLPIVARVPDEHLGGGIRTKPGAEGGVFLATGHGPWGISMSLGTGIVVTTNLALVRRCCSTVLQAAMDSFEDGQFAVGSFRPLLSGR</sequence>
<dbReference type="GO" id="GO:0005770">
    <property type="term" value="C:late endosome"/>
    <property type="evidence" value="ECO:0007669"/>
    <property type="project" value="TreeGrafter"/>
</dbReference>
<feature type="domain" description="FAD dependent oxidoreductase" evidence="2">
    <location>
        <begin position="16"/>
        <end position="425"/>
    </location>
</feature>
<name>Q6MVU2_NEUCS</name>
<dbReference type="VEuPathDB" id="FungiDB:NCU02019"/>
<dbReference type="GO" id="GO:0042147">
    <property type="term" value="P:retrograde transport, endosome to Golgi"/>
    <property type="evidence" value="ECO:0007669"/>
    <property type="project" value="TreeGrafter"/>
</dbReference>
<keyword evidence="1" id="KW-0472">Membrane</keyword>
<organism evidence="3">
    <name type="scientific">Neurospora crassa</name>
    <dbReference type="NCBI Taxonomy" id="5141"/>
    <lineage>
        <taxon>Eukaryota</taxon>
        <taxon>Fungi</taxon>
        <taxon>Dikarya</taxon>
        <taxon>Ascomycota</taxon>
        <taxon>Pezizomycotina</taxon>
        <taxon>Sordariomycetes</taxon>
        <taxon>Sordariomycetidae</taxon>
        <taxon>Sordariales</taxon>
        <taxon>Sordariaceae</taxon>
        <taxon>Neurospora</taxon>
    </lineage>
</organism>
<protein>
    <submittedName>
        <fullName evidence="3">Uncharacterized protein B15B3.220</fullName>
    </submittedName>
</protein>
<dbReference type="AlphaFoldDB" id="Q6MVU2"/>
<keyword evidence="1" id="KW-1133">Transmembrane helix</keyword>
<dbReference type="EMBL" id="BX842622">
    <property type="protein sequence ID" value="CAE76204.1"/>
    <property type="molecule type" value="Genomic_DNA"/>
</dbReference>
<evidence type="ECO:0000256" key="1">
    <source>
        <dbReference type="SAM" id="Phobius"/>
    </source>
</evidence>
<reference evidence="3" key="1">
    <citation type="submission" date="2003-11" db="EMBL/GenBank/DDBJ databases">
        <authorList>
            <person name="Schulte U."/>
            <person name="Aign V."/>
            <person name="Hoheisel J."/>
            <person name="Brandt P."/>
            <person name="Fartmann B."/>
            <person name="Holland R."/>
            <person name="Nyakatura G."/>
            <person name="Mewes H.W."/>
            <person name="Mannhaupt G."/>
        </authorList>
    </citation>
    <scope>NUCLEOTIDE SEQUENCE</scope>
</reference>
<dbReference type="PhylomeDB" id="Q6MVU2"/>
<dbReference type="GO" id="GO:0005829">
    <property type="term" value="C:cytosol"/>
    <property type="evidence" value="ECO:0007669"/>
    <property type="project" value="GOC"/>
</dbReference>
<gene>
    <name evidence="3" type="primary">B15B3.220</name>
</gene>
<evidence type="ECO:0000313" key="3">
    <source>
        <dbReference type="EMBL" id="CAE76204.1"/>
    </source>
</evidence>
<feature type="transmembrane region" description="Helical" evidence="1">
    <location>
        <begin position="12"/>
        <end position="31"/>
    </location>
</feature>
<dbReference type="Gene3D" id="3.30.9.10">
    <property type="entry name" value="D-Amino Acid Oxidase, subunit A, domain 2"/>
    <property type="match status" value="1"/>
</dbReference>
<dbReference type="PANTHER" id="PTHR13847:SF185">
    <property type="entry name" value="FAD DEPENDENT OXIDOREDUCTASE SUPERFAMILY (AFU_ORTHOLOGUE AFUA_3G02360)"/>
    <property type="match status" value="1"/>
</dbReference>
<proteinExistence type="predicted"/>
<dbReference type="Pfam" id="PF01266">
    <property type="entry name" value="DAO"/>
    <property type="match status" value="1"/>
</dbReference>
<dbReference type="InterPro" id="IPR006076">
    <property type="entry name" value="FAD-dep_OxRdtase"/>
</dbReference>
<reference evidence="3" key="2">
    <citation type="submission" date="2003-11" db="EMBL/GenBank/DDBJ databases">
        <authorList>
            <person name="German Neurospora genome project"/>
        </authorList>
    </citation>
    <scope>NUCLEOTIDE SEQUENCE</scope>
</reference>
<dbReference type="SUPFAM" id="SSF51905">
    <property type="entry name" value="FAD/NAD(P)-binding domain"/>
    <property type="match status" value="1"/>
</dbReference>
<keyword evidence="1" id="KW-0812">Transmembrane</keyword>
<dbReference type="InterPro" id="IPR036188">
    <property type="entry name" value="FAD/NAD-bd_sf"/>
</dbReference>
<dbReference type="Gene3D" id="3.50.50.60">
    <property type="entry name" value="FAD/NAD(P)-binding domain"/>
    <property type="match status" value="1"/>
</dbReference>
<accession>Q6MVU2</accession>
<evidence type="ECO:0000259" key="2">
    <source>
        <dbReference type="Pfam" id="PF01266"/>
    </source>
</evidence>